<accession>A0A1G2KMM7</accession>
<sequence length="185" mass="20638">MPDLLSHRELPQKHVRFRVAGSLAVPIFYFCLAAFLVTLATYGGLVLLNRAQEGARDEFWASIREKEEDLHAGVIDQIFLLDAQLRHLRTLLLGHVFTTQALNFVERTAHPSVRFNNFNFASGSRKIDMSGVGAGYSTVAEQMSLFEQSPLVEQVSFGGLSLGENNLVNFNLSLVFKAALLELRQ</sequence>
<keyword evidence="1" id="KW-0812">Transmembrane</keyword>
<dbReference type="EMBL" id="MHQI01000009">
    <property type="protein sequence ID" value="OHA00688.1"/>
    <property type="molecule type" value="Genomic_DNA"/>
</dbReference>
<proteinExistence type="predicted"/>
<protein>
    <submittedName>
        <fullName evidence="2">Uncharacterized protein</fullName>
    </submittedName>
</protein>
<evidence type="ECO:0000256" key="1">
    <source>
        <dbReference type="SAM" id="Phobius"/>
    </source>
</evidence>
<organism evidence="2 3">
    <name type="scientific">Candidatus Sungbacteria bacterium RIFCSPHIGHO2_02_FULL_47_11</name>
    <dbReference type="NCBI Taxonomy" id="1802270"/>
    <lineage>
        <taxon>Bacteria</taxon>
        <taxon>Candidatus Sungiibacteriota</taxon>
    </lineage>
</organism>
<gene>
    <name evidence="2" type="ORF">A3C07_00505</name>
</gene>
<keyword evidence="1" id="KW-1133">Transmembrane helix</keyword>
<dbReference type="AlphaFoldDB" id="A0A1G2KMM7"/>
<reference evidence="2 3" key="1">
    <citation type="journal article" date="2016" name="Nat. Commun.">
        <title>Thousands of microbial genomes shed light on interconnected biogeochemical processes in an aquifer system.</title>
        <authorList>
            <person name="Anantharaman K."/>
            <person name="Brown C.T."/>
            <person name="Hug L.A."/>
            <person name="Sharon I."/>
            <person name="Castelle C.J."/>
            <person name="Probst A.J."/>
            <person name="Thomas B.C."/>
            <person name="Singh A."/>
            <person name="Wilkins M.J."/>
            <person name="Karaoz U."/>
            <person name="Brodie E.L."/>
            <person name="Williams K.H."/>
            <person name="Hubbard S.S."/>
            <person name="Banfield J.F."/>
        </authorList>
    </citation>
    <scope>NUCLEOTIDE SEQUENCE [LARGE SCALE GENOMIC DNA]</scope>
</reference>
<comment type="caution">
    <text evidence="2">The sequence shown here is derived from an EMBL/GenBank/DDBJ whole genome shotgun (WGS) entry which is preliminary data.</text>
</comment>
<feature type="transmembrane region" description="Helical" evidence="1">
    <location>
        <begin position="27"/>
        <end position="48"/>
    </location>
</feature>
<keyword evidence="1" id="KW-0472">Membrane</keyword>
<evidence type="ECO:0000313" key="2">
    <source>
        <dbReference type="EMBL" id="OHA00688.1"/>
    </source>
</evidence>
<dbReference type="STRING" id="1802270.A3C07_00505"/>
<name>A0A1G2KMM7_9BACT</name>
<evidence type="ECO:0000313" key="3">
    <source>
        <dbReference type="Proteomes" id="UP000179023"/>
    </source>
</evidence>
<dbReference type="Proteomes" id="UP000179023">
    <property type="component" value="Unassembled WGS sequence"/>
</dbReference>